<feature type="transmembrane region" description="Helical" evidence="2">
    <location>
        <begin position="72"/>
        <end position="93"/>
    </location>
</feature>
<accession>A0A2X3Y2W8</accession>
<dbReference type="Proteomes" id="UP000249495">
    <property type="component" value="Chromosome 1"/>
</dbReference>
<dbReference type="GO" id="GO:0033215">
    <property type="term" value="P:reductive iron assimilation"/>
    <property type="evidence" value="ECO:0007669"/>
    <property type="project" value="TreeGrafter"/>
</dbReference>
<feature type="domain" description="FAD-binding FR-type" evidence="3">
    <location>
        <begin position="206"/>
        <end position="307"/>
    </location>
</feature>
<dbReference type="GO" id="GO:0016175">
    <property type="term" value="F:superoxide-generating NAD(P)H oxidase activity"/>
    <property type="evidence" value="ECO:0007669"/>
    <property type="project" value="TreeGrafter"/>
</dbReference>
<keyword evidence="5" id="KW-1185">Reference proteome</keyword>
<dbReference type="PROSITE" id="PS51384">
    <property type="entry name" value="FAD_FR"/>
    <property type="match status" value="1"/>
</dbReference>
<dbReference type="PANTHER" id="PTHR11972">
    <property type="entry name" value="NADPH OXIDASE"/>
    <property type="match status" value="1"/>
</dbReference>
<gene>
    <name evidence="4" type="ORF">NCTC12278_01771</name>
</gene>
<evidence type="ECO:0000313" key="5">
    <source>
        <dbReference type="Proteomes" id="UP000249495"/>
    </source>
</evidence>
<evidence type="ECO:0000259" key="3">
    <source>
        <dbReference type="PROSITE" id="PS51384"/>
    </source>
</evidence>
<dbReference type="Pfam" id="PF08022">
    <property type="entry name" value="FAD_binding_8"/>
    <property type="match status" value="1"/>
</dbReference>
<keyword evidence="1 4" id="KW-0560">Oxidoreductase</keyword>
<dbReference type="InterPro" id="IPR039261">
    <property type="entry name" value="FNR_nucleotide-bd"/>
</dbReference>
<feature type="transmembrane region" description="Helical" evidence="2">
    <location>
        <begin position="109"/>
        <end position="130"/>
    </location>
</feature>
<dbReference type="InterPro" id="IPR017927">
    <property type="entry name" value="FAD-bd_FR_type"/>
</dbReference>
<feature type="transmembrane region" description="Helical" evidence="2">
    <location>
        <begin position="7"/>
        <end position="28"/>
    </location>
</feature>
<dbReference type="InterPro" id="IPR013112">
    <property type="entry name" value="FAD-bd_8"/>
</dbReference>
<sequence>MLKKHSYALGLVWLVAIFVLPMPFLYTLSSGLPAIYNRMALPIMLGVIAYVWMLLVIYIGTKPKWLDRLIGLPHAYMLHGILSLAALVLAFFHKEGSPSSGLIKLTGDYAFNLFLGLALYSMIFMAGWLTSRVPFLERLKKRLERLFKHEISVWLHRLNLLATLLIFIHVQLIDYIVAIKPFMLLFWLASVGVVASYLWAKFKPKSEGIRARLVGNHAIAENIRELVIRLPEKAKLQLRSGDYVFISFPHLKGMGEPHPFSLVNSPKTGDPLILAIRGDGDFTRALANIQQPTDVYVDGGFGLYQSVIDDNQAKELMIVGGGIGVVPLLSVVEGNPDLKTQFFYTIKEGSSFIYADKFREWDKRPQFTSHRQVGRFSDAYILEHLPEERENLVVLLGGPISMGRHWQKIFKEAGLRSDQIYFEEFSW</sequence>
<dbReference type="SUPFAM" id="SSF63380">
    <property type="entry name" value="Riboflavin synthase domain-like"/>
    <property type="match status" value="1"/>
</dbReference>
<dbReference type="OrthoDB" id="573132at2"/>
<protein>
    <submittedName>
        <fullName evidence="4">Ferric reductase</fullName>
        <ecNumber evidence="4">1.16.1.7</ecNumber>
    </submittedName>
</protein>
<feature type="transmembrane region" description="Helical" evidence="2">
    <location>
        <begin position="182"/>
        <end position="200"/>
    </location>
</feature>
<dbReference type="GO" id="GO:0140618">
    <property type="term" value="F:ferric-chelate reductase (NADH) activity"/>
    <property type="evidence" value="ECO:0007669"/>
    <property type="project" value="UniProtKB-EC"/>
</dbReference>
<dbReference type="STRING" id="1123303.GCA_000372425_01233"/>
<organism evidence="4 5">
    <name type="scientific">Streptococcus ferus</name>
    <dbReference type="NCBI Taxonomy" id="1345"/>
    <lineage>
        <taxon>Bacteria</taxon>
        <taxon>Bacillati</taxon>
        <taxon>Bacillota</taxon>
        <taxon>Bacilli</taxon>
        <taxon>Lactobacillales</taxon>
        <taxon>Streptococcaceae</taxon>
        <taxon>Streptococcus</taxon>
    </lineage>
</organism>
<dbReference type="SUPFAM" id="SSF52343">
    <property type="entry name" value="Ferredoxin reductase-like, C-terminal NADP-linked domain"/>
    <property type="match status" value="1"/>
</dbReference>
<dbReference type="RefSeq" id="WP_018030555.1">
    <property type="nucleotide sequence ID" value="NZ_LS483343.1"/>
</dbReference>
<reference evidence="4 5" key="1">
    <citation type="submission" date="2018-06" db="EMBL/GenBank/DDBJ databases">
        <authorList>
            <consortium name="Pathogen Informatics"/>
            <person name="Doyle S."/>
        </authorList>
    </citation>
    <scope>NUCLEOTIDE SEQUENCE [LARGE SCALE GENOMIC DNA]</scope>
    <source>
        <strain evidence="4 5">NCTC12278</strain>
    </source>
</reference>
<evidence type="ECO:0000313" key="4">
    <source>
        <dbReference type="EMBL" id="SQF41172.1"/>
    </source>
</evidence>
<dbReference type="PANTHER" id="PTHR11972:SF69">
    <property type="entry name" value="FERRIC REDUCTION OXIDASE 6-RELATED"/>
    <property type="match status" value="1"/>
</dbReference>
<feature type="transmembrane region" description="Helical" evidence="2">
    <location>
        <begin position="151"/>
        <end position="170"/>
    </location>
</feature>
<keyword evidence="2" id="KW-1133">Transmembrane helix</keyword>
<evidence type="ECO:0000256" key="1">
    <source>
        <dbReference type="ARBA" id="ARBA00023002"/>
    </source>
</evidence>
<name>A0A2X3Y2W8_9STRE</name>
<keyword evidence="2" id="KW-0812">Transmembrane</keyword>
<dbReference type="Gene3D" id="2.40.30.10">
    <property type="entry name" value="Translation factors"/>
    <property type="match status" value="1"/>
</dbReference>
<dbReference type="Gene3D" id="3.40.50.80">
    <property type="entry name" value="Nucleotide-binding domain of ferredoxin-NADP reductase (FNR) module"/>
    <property type="match status" value="1"/>
</dbReference>
<dbReference type="InterPro" id="IPR050369">
    <property type="entry name" value="RBOH/FRE"/>
</dbReference>
<feature type="transmembrane region" description="Helical" evidence="2">
    <location>
        <begin position="40"/>
        <end position="60"/>
    </location>
</feature>
<dbReference type="AlphaFoldDB" id="A0A2X3Y2W8"/>
<evidence type="ECO:0000256" key="2">
    <source>
        <dbReference type="SAM" id="Phobius"/>
    </source>
</evidence>
<dbReference type="EC" id="1.16.1.7" evidence="4"/>
<dbReference type="EMBL" id="LS483343">
    <property type="protein sequence ID" value="SQF41172.1"/>
    <property type="molecule type" value="Genomic_DNA"/>
</dbReference>
<dbReference type="KEGG" id="sfer:NCTC12278_01771"/>
<dbReference type="GO" id="GO:0005886">
    <property type="term" value="C:plasma membrane"/>
    <property type="evidence" value="ECO:0007669"/>
    <property type="project" value="TreeGrafter"/>
</dbReference>
<dbReference type="InterPro" id="IPR017938">
    <property type="entry name" value="Riboflavin_synthase-like_b-brl"/>
</dbReference>
<proteinExistence type="predicted"/>
<keyword evidence="2" id="KW-0472">Membrane</keyword>